<evidence type="ECO:0000313" key="2">
    <source>
        <dbReference type="EMBL" id="KAK4287356.1"/>
    </source>
</evidence>
<dbReference type="Proteomes" id="UP001292094">
    <property type="component" value="Unassembled WGS sequence"/>
</dbReference>
<feature type="chain" id="PRO_5042186475" evidence="1">
    <location>
        <begin position="25"/>
        <end position="143"/>
    </location>
</feature>
<gene>
    <name evidence="2" type="ORF">Pmani_039571</name>
</gene>
<protein>
    <submittedName>
        <fullName evidence="2">Uncharacterized protein</fullName>
    </submittedName>
</protein>
<feature type="signal peptide" evidence="1">
    <location>
        <begin position="1"/>
        <end position="24"/>
    </location>
</feature>
<proteinExistence type="predicted"/>
<comment type="caution">
    <text evidence="2">The sequence shown here is derived from an EMBL/GenBank/DDBJ whole genome shotgun (WGS) entry which is preliminary data.</text>
</comment>
<sequence>MTTTTTLFLASVLLLLVSARSVSALDEKLECYKCQGYDPNLPEDPYTNNKNCVAGSFDHTKVNTTTTHTATLKPTCFTLSSHGPDKSMTYRFSSFSPPMFDPLTDDRGTIDGYYCHTDLCNASSRTSLSVALAVVCGVMRVLG</sequence>
<organism evidence="2 3">
    <name type="scientific">Petrolisthes manimaculis</name>
    <dbReference type="NCBI Taxonomy" id="1843537"/>
    <lineage>
        <taxon>Eukaryota</taxon>
        <taxon>Metazoa</taxon>
        <taxon>Ecdysozoa</taxon>
        <taxon>Arthropoda</taxon>
        <taxon>Crustacea</taxon>
        <taxon>Multicrustacea</taxon>
        <taxon>Malacostraca</taxon>
        <taxon>Eumalacostraca</taxon>
        <taxon>Eucarida</taxon>
        <taxon>Decapoda</taxon>
        <taxon>Pleocyemata</taxon>
        <taxon>Anomura</taxon>
        <taxon>Galatheoidea</taxon>
        <taxon>Porcellanidae</taxon>
        <taxon>Petrolisthes</taxon>
    </lineage>
</organism>
<accession>A0AAE1NEW3</accession>
<keyword evidence="1" id="KW-0732">Signal</keyword>
<dbReference type="EMBL" id="JAWZYT010006901">
    <property type="protein sequence ID" value="KAK4287356.1"/>
    <property type="molecule type" value="Genomic_DNA"/>
</dbReference>
<reference evidence="2" key="1">
    <citation type="submission" date="2023-11" db="EMBL/GenBank/DDBJ databases">
        <title>Genome assemblies of two species of porcelain crab, Petrolisthes cinctipes and Petrolisthes manimaculis (Anomura: Porcellanidae).</title>
        <authorList>
            <person name="Angst P."/>
        </authorList>
    </citation>
    <scope>NUCLEOTIDE SEQUENCE</scope>
    <source>
        <strain evidence="2">PB745_02</strain>
        <tissue evidence="2">Gill</tissue>
    </source>
</reference>
<name>A0AAE1NEW3_9EUCA</name>
<evidence type="ECO:0000256" key="1">
    <source>
        <dbReference type="SAM" id="SignalP"/>
    </source>
</evidence>
<evidence type="ECO:0000313" key="3">
    <source>
        <dbReference type="Proteomes" id="UP001292094"/>
    </source>
</evidence>
<keyword evidence="3" id="KW-1185">Reference proteome</keyword>
<dbReference type="AlphaFoldDB" id="A0AAE1NEW3"/>